<protein>
    <recommendedName>
        <fullName evidence="8">ABC3 transporter permease C-terminal domain-containing protein</fullName>
    </recommendedName>
</protein>
<sequence>MGTLRMACAGIWHRRASSLLVVLLVAISVAAAVFAPAYSRAVEQWSLRDGLRTALPAQTTLTVTAPQFYNQGADPAEIDRAVREFYPIDRYYGTPVREIRFEGKVDFGGDPVTGRVVYREGQCTRLVLTVGRCPQVAGELAVPVGSGLALGAKVTVASRALSTTGTVVGLYKGTNDRAFWGARSYFDATVGQQGSSDYFGSVFAAEDTLRAARYSPMTAGREGAETSFDYPMVVPRVDLTTIDALTAALKRPVGLRYTPCPRVLLGQGQQPSPEAAAECDRKYRLSTVTAKTNLSNVLLDVAAQRAVAVRSVLFVAVQLVVLCWLVVYLVLANLAESRSTELAVAKLRGFRAARVLRFGLVESVLLVAVAGPVGAGLGWLAVRGGIWAQLRELDVRAEYRMPMLVTGGAVFAGALLVAVLASAAPLRRPVLGLLRRVSTGLRRRFGFLDALLLVVAGFSVWALVTRSGDSDVALVAGSLAALAAGGLAGRVVALLARRRGPAAIRRGRPVPLLAWSAVGRRQGGPRLVALVVVATALSAYGLFSWGMAAHNREVRAGFVTGAPVVYRLEPVSTDKLLAAVAKVDPQGRYAMAAVDTMIGVGDDTAHVVGVDATRLAAVGYWNAATAGSDVSTVADLLRPPADAPITLHGPHIEVDVTALVMEPAGSLTFGAQLVTPAGRRTVSFTKIGSGPNRFAADVPDCGSSCRLVGFNVYRAGGAASTATLQGDLLVTGLRDASGDLGDRLRTATAWRGAEPILADQPVATVVAGESGVRITFTAPPGEDLSVLHVDAPYPVPAVVSDPRHKVGDFRGTGLYGVEQPYRGVLAAPVLPGVGQGILVDLAYGDRSAPTYAIDADTTPMVWARADAPADLAARLTAVGLVVMDVDRLGVRQSALDEQGSAVALRLYVIAAVGALLLGMLGVPLTARPGAQDRAYEAAALRVAGLSGRQVRRAVLREYTLLLVIAVAVGIAAGTVTGVLTLPHLLPAAGQMAAVPVDYWPGPAQAAVALATIILVYGLVAVTAMRTTMRRGHAQRLREGTS</sequence>
<dbReference type="InterPro" id="IPR050250">
    <property type="entry name" value="Macrolide_Exporter_MacB"/>
</dbReference>
<organism evidence="9 10">
    <name type="scientific">Longispora fulva</name>
    <dbReference type="NCBI Taxonomy" id="619741"/>
    <lineage>
        <taxon>Bacteria</taxon>
        <taxon>Bacillati</taxon>
        <taxon>Actinomycetota</taxon>
        <taxon>Actinomycetes</taxon>
        <taxon>Micromonosporales</taxon>
        <taxon>Micromonosporaceae</taxon>
        <taxon>Longispora</taxon>
    </lineage>
</organism>
<feature type="transmembrane region" description="Helical" evidence="7">
    <location>
        <begin position="445"/>
        <end position="464"/>
    </location>
</feature>
<dbReference type="Pfam" id="PF02687">
    <property type="entry name" value="FtsX"/>
    <property type="match status" value="2"/>
</dbReference>
<feature type="transmembrane region" description="Helical" evidence="7">
    <location>
        <begin position="401"/>
        <end position="424"/>
    </location>
</feature>
<feature type="transmembrane region" description="Helical" evidence="7">
    <location>
        <begin position="355"/>
        <end position="381"/>
    </location>
</feature>
<dbReference type="Proteomes" id="UP000622552">
    <property type="component" value="Unassembled WGS sequence"/>
</dbReference>
<keyword evidence="4 7" id="KW-1133">Transmembrane helix</keyword>
<reference evidence="9" key="1">
    <citation type="submission" date="2020-11" db="EMBL/GenBank/DDBJ databases">
        <title>Sequencing the genomes of 1000 actinobacteria strains.</title>
        <authorList>
            <person name="Klenk H.-P."/>
        </authorList>
    </citation>
    <scope>NUCLEOTIDE SEQUENCE</scope>
    <source>
        <strain evidence="9">DSM 45356</strain>
    </source>
</reference>
<evidence type="ECO:0000256" key="5">
    <source>
        <dbReference type="ARBA" id="ARBA00023136"/>
    </source>
</evidence>
<dbReference type="RefSeq" id="WP_197005621.1">
    <property type="nucleotide sequence ID" value="NZ_BONS01000009.1"/>
</dbReference>
<dbReference type="InterPro" id="IPR003838">
    <property type="entry name" value="ABC3_permease_C"/>
</dbReference>
<evidence type="ECO:0000256" key="4">
    <source>
        <dbReference type="ARBA" id="ARBA00022989"/>
    </source>
</evidence>
<dbReference type="AlphaFoldDB" id="A0A8J7GUW1"/>
<accession>A0A8J7GUW1</accession>
<comment type="subcellular location">
    <subcellularLocation>
        <location evidence="1">Cell membrane</location>
        <topology evidence="1">Multi-pass membrane protein</topology>
    </subcellularLocation>
</comment>
<name>A0A8J7GUW1_9ACTN</name>
<comment type="similarity">
    <text evidence="6">Belongs to the ABC-4 integral membrane protein family.</text>
</comment>
<dbReference type="PANTHER" id="PTHR30572">
    <property type="entry name" value="MEMBRANE COMPONENT OF TRANSPORTER-RELATED"/>
    <property type="match status" value="1"/>
</dbReference>
<comment type="caution">
    <text evidence="9">The sequence shown here is derived from an EMBL/GenBank/DDBJ whole genome shotgun (WGS) entry which is preliminary data.</text>
</comment>
<keyword evidence="3 7" id="KW-0812">Transmembrane</keyword>
<proteinExistence type="inferred from homology"/>
<evidence type="ECO:0000256" key="7">
    <source>
        <dbReference type="SAM" id="Phobius"/>
    </source>
</evidence>
<evidence type="ECO:0000256" key="3">
    <source>
        <dbReference type="ARBA" id="ARBA00022692"/>
    </source>
</evidence>
<feature type="domain" description="ABC3 transporter permease C-terminal" evidence="8">
    <location>
        <begin position="909"/>
        <end position="1028"/>
    </location>
</feature>
<evidence type="ECO:0000313" key="9">
    <source>
        <dbReference type="EMBL" id="MBG6138914.1"/>
    </source>
</evidence>
<dbReference type="GO" id="GO:0022857">
    <property type="term" value="F:transmembrane transporter activity"/>
    <property type="evidence" value="ECO:0007669"/>
    <property type="project" value="TreeGrafter"/>
</dbReference>
<keyword evidence="5 7" id="KW-0472">Membrane</keyword>
<feature type="transmembrane region" description="Helical" evidence="7">
    <location>
        <begin position="1005"/>
        <end position="1024"/>
    </location>
</feature>
<dbReference type="PANTHER" id="PTHR30572:SF4">
    <property type="entry name" value="ABC TRANSPORTER PERMEASE YTRF"/>
    <property type="match status" value="1"/>
</dbReference>
<feature type="transmembrane region" description="Helical" evidence="7">
    <location>
        <begin position="527"/>
        <end position="548"/>
    </location>
</feature>
<feature type="transmembrane region" description="Helical" evidence="7">
    <location>
        <begin position="958"/>
        <end position="985"/>
    </location>
</feature>
<evidence type="ECO:0000313" key="10">
    <source>
        <dbReference type="Proteomes" id="UP000622552"/>
    </source>
</evidence>
<evidence type="ECO:0000256" key="1">
    <source>
        <dbReference type="ARBA" id="ARBA00004651"/>
    </source>
</evidence>
<evidence type="ECO:0000259" key="8">
    <source>
        <dbReference type="Pfam" id="PF02687"/>
    </source>
</evidence>
<feature type="transmembrane region" description="Helical" evidence="7">
    <location>
        <begin position="906"/>
        <end position="926"/>
    </location>
</feature>
<feature type="transmembrane region" description="Helical" evidence="7">
    <location>
        <begin position="476"/>
        <end position="496"/>
    </location>
</feature>
<feature type="transmembrane region" description="Helical" evidence="7">
    <location>
        <begin position="312"/>
        <end position="334"/>
    </location>
</feature>
<evidence type="ECO:0000256" key="6">
    <source>
        <dbReference type="ARBA" id="ARBA00038076"/>
    </source>
</evidence>
<feature type="domain" description="ABC3 transporter permease C-terminal" evidence="8">
    <location>
        <begin position="314"/>
        <end position="428"/>
    </location>
</feature>
<dbReference type="EMBL" id="JADOUF010000001">
    <property type="protein sequence ID" value="MBG6138914.1"/>
    <property type="molecule type" value="Genomic_DNA"/>
</dbReference>
<evidence type="ECO:0000256" key="2">
    <source>
        <dbReference type="ARBA" id="ARBA00022475"/>
    </source>
</evidence>
<gene>
    <name evidence="9" type="ORF">IW245_005108</name>
</gene>
<keyword evidence="10" id="KW-1185">Reference proteome</keyword>
<keyword evidence="2" id="KW-1003">Cell membrane</keyword>
<dbReference type="GO" id="GO:0005886">
    <property type="term" value="C:plasma membrane"/>
    <property type="evidence" value="ECO:0007669"/>
    <property type="project" value="UniProtKB-SubCell"/>
</dbReference>